<feature type="transmembrane region" description="Helical" evidence="1">
    <location>
        <begin position="241"/>
        <end position="263"/>
    </location>
</feature>
<feature type="transmembrane region" description="Helical" evidence="1">
    <location>
        <begin position="120"/>
        <end position="139"/>
    </location>
</feature>
<feature type="transmembrane region" description="Helical" evidence="1">
    <location>
        <begin position="269"/>
        <end position="286"/>
    </location>
</feature>
<feature type="transmembrane region" description="Helical" evidence="1">
    <location>
        <begin position="88"/>
        <end position="108"/>
    </location>
</feature>
<feature type="transmembrane region" description="Helical" evidence="1">
    <location>
        <begin position="175"/>
        <end position="199"/>
    </location>
</feature>
<keyword evidence="1" id="KW-0472">Membrane</keyword>
<keyword evidence="1" id="KW-0812">Transmembrane</keyword>
<feature type="domain" description="EamA" evidence="2">
    <location>
        <begin position="146"/>
        <end position="285"/>
    </location>
</feature>
<name>A0A5C5YPA5_9BACT</name>
<dbReference type="Proteomes" id="UP000315010">
    <property type="component" value="Unassembled WGS sequence"/>
</dbReference>
<dbReference type="PANTHER" id="PTHR22911:SF79">
    <property type="entry name" value="MOBA-LIKE NTP TRANSFERASE DOMAIN-CONTAINING PROTEIN"/>
    <property type="match status" value="1"/>
</dbReference>
<evidence type="ECO:0000313" key="3">
    <source>
        <dbReference type="EMBL" id="TWT76725.1"/>
    </source>
</evidence>
<dbReference type="SUPFAM" id="SSF103481">
    <property type="entry name" value="Multidrug resistance efflux transporter EmrE"/>
    <property type="match status" value="1"/>
</dbReference>
<dbReference type="GO" id="GO:0016020">
    <property type="term" value="C:membrane"/>
    <property type="evidence" value="ECO:0007669"/>
    <property type="project" value="InterPro"/>
</dbReference>
<dbReference type="EMBL" id="SJPJ01000002">
    <property type="protein sequence ID" value="TWT76725.1"/>
    <property type="molecule type" value="Genomic_DNA"/>
</dbReference>
<dbReference type="InterPro" id="IPR037185">
    <property type="entry name" value="EmrE-like"/>
</dbReference>
<feature type="transmembrane region" description="Helical" evidence="1">
    <location>
        <begin position="145"/>
        <end position="163"/>
    </location>
</feature>
<dbReference type="Pfam" id="PF00892">
    <property type="entry name" value="EamA"/>
    <property type="match status" value="2"/>
</dbReference>
<evidence type="ECO:0000313" key="4">
    <source>
        <dbReference type="Proteomes" id="UP000315010"/>
    </source>
</evidence>
<protein>
    <submittedName>
        <fullName evidence="3">EamA-like transporter family protein</fullName>
    </submittedName>
</protein>
<dbReference type="OrthoDB" id="9150437at2"/>
<feature type="transmembrane region" description="Helical" evidence="1">
    <location>
        <begin position="66"/>
        <end position="82"/>
    </location>
</feature>
<organism evidence="3 4">
    <name type="scientific">Novipirellula herctigrandis</name>
    <dbReference type="NCBI Taxonomy" id="2527986"/>
    <lineage>
        <taxon>Bacteria</taxon>
        <taxon>Pseudomonadati</taxon>
        <taxon>Planctomycetota</taxon>
        <taxon>Planctomycetia</taxon>
        <taxon>Pirellulales</taxon>
        <taxon>Pirellulaceae</taxon>
        <taxon>Novipirellula</taxon>
    </lineage>
</organism>
<feature type="transmembrane region" description="Helical" evidence="1">
    <location>
        <begin position="37"/>
        <end position="54"/>
    </location>
</feature>
<comment type="caution">
    <text evidence="3">The sequence shown here is derived from an EMBL/GenBank/DDBJ whole genome shotgun (WGS) entry which is preliminary data.</text>
</comment>
<accession>A0A5C5YPA5</accession>
<sequence length="299" mass="32857">MGQPSASKRDFVKLHFIILMWGFTGVLGELIDLPAIELVWFRCIIAAVTLGLMLRHRIGINASDRIRLGLIGFLIGLHWVLFFLAVKIANVSVCMVGMATVSLWTAILEPMMLPTARFRRGDFVFGLLIILAVTVIVHSELDQSVGFAVAIGSAIVAATFSILNSPFAQRLDHRVIAFYEMIGAAIFCGLCLPISALWLSEGRGLDLRPSVTDWLYLVILAVVCTVYAYSQYVELLKRMSVFTINFANNLEPVYGMLMGALLFADYRSLGVGFYVGATAIGILVLLHTGLSRRKPVAVN</sequence>
<feature type="transmembrane region" description="Helical" evidence="1">
    <location>
        <begin position="211"/>
        <end position="229"/>
    </location>
</feature>
<keyword evidence="4" id="KW-1185">Reference proteome</keyword>
<proteinExistence type="predicted"/>
<evidence type="ECO:0000256" key="1">
    <source>
        <dbReference type="SAM" id="Phobius"/>
    </source>
</evidence>
<gene>
    <name evidence="3" type="ORF">CA13_72230</name>
</gene>
<evidence type="ECO:0000259" key="2">
    <source>
        <dbReference type="Pfam" id="PF00892"/>
    </source>
</evidence>
<keyword evidence="1" id="KW-1133">Transmembrane helix</keyword>
<reference evidence="3 4" key="1">
    <citation type="submission" date="2019-02" db="EMBL/GenBank/DDBJ databases">
        <title>Deep-cultivation of Planctomycetes and their phenomic and genomic characterization uncovers novel biology.</title>
        <authorList>
            <person name="Wiegand S."/>
            <person name="Jogler M."/>
            <person name="Boedeker C."/>
            <person name="Pinto D."/>
            <person name="Vollmers J."/>
            <person name="Rivas-Marin E."/>
            <person name="Kohn T."/>
            <person name="Peeters S.H."/>
            <person name="Heuer A."/>
            <person name="Rast P."/>
            <person name="Oberbeckmann S."/>
            <person name="Bunk B."/>
            <person name="Jeske O."/>
            <person name="Meyerdierks A."/>
            <person name="Storesund J.E."/>
            <person name="Kallscheuer N."/>
            <person name="Luecker S."/>
            <person name="Lage O.M."/>
            <person name="Pohl T."/>
            <person name="Merkel B.J."/>
            <person name="Hornburger P."/>
            <person name="Mueller R.-W."/>
            <person name="Bruemmer F."/>
            <person name="Labrenz M."/>
            <person name="Spormann A.M."/>
            <person name="Op Den Camp H."/>
            <person name="Overmann J."/>
            <person name="Amann R."/>
            <person name="Jetten M.S.M."/>
            <person name="Mascher T."/>
            <person name="Medema M.H."/>
            <person name="Devos D.P."/>
            <person name="Kaster A.-K."/>
            <person name="Ovreas L."/>
            <person name="Rohde M."/>
            <person name="Galperin M.Y."/>
            <person name="Jogler C."/>
        </authorList>
    </citation>
    <scope>NUCLEOTIDE SEQUENCE [LARGE SCALE GENOMIC DNA]</scope>
    <source>
        <strain evidence="3 4">CA13</strain>
    </source>
</reference>
<dbReference type="AlphaFoldDB" id="A0A5C5YPA5"/>
<dbReference type="InterPro" id="IPR000620">
    <property type="entry name" value="EamA_dom"/>
</dbReference>
<dbReference type="PANTHER" id="PTHR22911">
    <property type="entry name" value="ACYL-MALONYL CONDENSING ENZYME-RELATED"/>
    <property type="match status" value="1"/>
</dbReference>
<feature type="transmembrane region" description="Helical" evidence="1">
    <location>
        <begin position="12"/>
        <end position="31"/>
    </location>
</feature>
<feature type="domain" description="EamA" evidence="2">
    <location>
        <begin position="18"/>
        <end position="137"/>
    </location>
</feature>